<gene>
    <name evidence="2" type="ORF">UFOPK1410_00323</name>
    <name evidence="3" type="ORF">UFOPK1855_00420</name>
</gene>
<accession>A0A6J6B4L4</accession>
<organism evidence="2">
    <name type="scientific">freshwater metagenome</name>
    <dbReference type="NCBI Taxonomy" id="449393"/>
    <lineage>
        <taxon>unclassified sequences</taxon>
        <taxon>metagenomes</taxon>
        <taxon>ecological metagenomes</taxon>
    </lineage>
</organism>
<feature type="transmembrane region" description="Helical" evidence="1">
    <location>
        <begin position="5"/>
        <end position="24"/>
    </location>
</feature>
<sequence length="87" mass="9824">MKKHWLVYISARLGVFAAVLTVFMLIGFGWLYSTLIAAALSLAFSLIFLNKQREALSSDIYNRVKKNKEVGIDDADSDLENDLLDQK</sequence>
<keyword evidence="1" id="KW-0472">Membrane</keyword>
<reference evidence="2" key="1">
    <citation type="submission" date="2020-05" db="EMBL/GenBank/DDBJ databases">
        <authorList>
            <person name="Chiriac C."/>
            <person name="Salcher M."/>
            <person name="Ghai R."/>
            <person name="Kavagutti S V."/>
        </authorList>
    </citation>
    <scope>NUCLEOTIDE SEQUENCE</scope>
</reference>
<dbReference type="InterPro" id="IPR025323">
    <property type="entry name" value="DUF4229"/>
</dbReference>
<feature type="transmembrane region" description="Helical" evidence="1">
    <location>
        <begin position="30"/>
        <end position="49"/>
    </location>
</feature>
<dbReference type="Pfam" id="PF14012">
    <property type="entry name" value="DUF4229"/>
    <property type="match status" value="1"/>
</dbReference>
<dbReference type="EMBL" id="CAEZUW010000050">
    <property type="protein sequence ID" value="CAB4611039.1"/>
    <property type="molecule type" value="Genomic_DNA"/>
</dbReference>
<proteinExistence type="predicted"/>
<dbReference type="EMBL" id="CAEZSH010000022">
    <property type="protein sequence ID" value="CAB4534022.1"/>
    <property type="molecule type" value="Genomic_DNA"/>
</dbReference>
<protein>
    <submittedName>
        <fullName evidence="2">Unannotated protein</fullName>
    </submittedName>
</protein>
<evidence type="ECO:0000256" key="1">
    <source>
        <dbReference type="SAM" id="Phobius"/>
    </source>
</evidence>
<dbReference type="AlphaFoldDB" id="A0A6J6B4L4"/>
<name>A0A6J6B4L4_9ZZZZ</name>
<evidence type="ECO:0000313" key="3">
    <source>
        <dbReference type="EMBL" id="CAB4611039.1"/>
    </source>
</evidence>
<keyword evidence="1" id="KW-1133">Transmembrane helix</keyword>
<keyword evidence="1" id="KW-0812">Transmembrane</keyword>
<evidence type="ECO:0000313" key="2">
    <source>
        <dbReference type="EMBL" id="CAB4534022.1"/>
    </source>
</evidence>